<keyword evidence="2" id="KW-1185">Reference proteome</keyword>
<dbReference type="CDD" id="cd07323">
    <property type="entry name" value="LAM"/>
    <property type="match status" value="1"/>
</dbReference>
<dbReference type="InterPro" id="IPR036388">
    <property type="entry name" value="WH-like_DNA-bd_sf"/>
</dbReference>
<dbReference type="SUPFAM" id="SSF46785">
    <property type="entry name" value="Winged helix' DNA-binding domain"/>
    <property type="match status" value="1"/>
</dbReference>
<feature type="compositionally biased region" description="Polar residues" evidence="1">
    <location>
        <begin position="728"/>
        <end position="742"/>
    </location>
</feature>
<evidence type="ECO:0000256" key="1">
    <source>
        <dbReference type="SAM" id="MobiDB-lite"/>
    </source>
</evidence>
<dbReference type="WBParaSite" id="TREG1_47640.1">
    <property type="protein sequence ID" value="TREG1_47640.1"/>
    <property type="gene ID" value="TREG1_47640"/>
</dbReference>
<protein>
    <submittedName>
        <fullName evidence="3">C2H2-type domain-containing protein</fullName>
    </submittedName>
</protein>
<evidence type="ECO:0000313" key="2">
    <source>
        <dbReference type="Proteomes" id="UP000050795"/>
    </source>
</evidence>
<accession>A0AA85K0L5</accession>
<evidence type="ECO:0000313" key="3">
    <source>
        <dbReference type="WBParaSite" id="TREG1_47640.1"/>
    </source>
</evidence>
<dbReference type="InterPro" id="IPR036390">
    <property type="entry name" value="WH_DNA-bd_sf"/>
</dbReference>
<name>A0AA85K0L5_TRIRE</name>
<dbReference type="Gene3D" id="1.10.10.10">
    <property type="entry name" value="Winged helix-like DNA-binding domain superfamily/Winged helix DNA-binding domain"/>
    <property type="match status" value="1"/>
</dbReference>
<organism evidence="2 3">
    <name type="scientific">Trichobilharzia regenti</name>
    <name type="common">Nasal bird schistosome</name>
    <dbReference type="NCBI Taxonomy" id="157069"/>
    <lineage>
        <taxon>Eukaryota</taxon>
        <taxon>Metazoa</taxon>
        <taxon>Spiralia</taxon>
        <taxon>Lophotrochozoa</taxon>
        <taxon>Platyhelminthes</taxon>
        <taxon>Trematoda</taxon>
        <taxon>Digenea</taxon>
        <taxon>Strigeidida</taxon>
        <taxon>Schistosomatoidea</taxon>
        <taxon>Schistosomatidae</taxon>
        <taxon>Trichobilharzia</taxon>
    </lineage>
</organism>
<proteinExistence type="predicted"/>
<reference evidence="3" key="2">
    <citation type="submission" date="2023-11" db="UniProtKB">
        <authorList>
            <consortium name="WormBaseParasite"/>
        </authorList>
    </citation>
    <scope>IDENTIFICATION</scope>
</reference>
<sequence length="767" mass="83639">MLPQTGCSLPQPGLSIASPLFSGSSTYVCPLNSSSPDVLEKDYQIVTYEELEKLLPEPKPTSRVELGLLPNGCAYAPKTASRENYLLFASKYSYILYFTHHYFSRENLCRDQTFLNMLVDRLILPIEKLIKAPRLAALNTTHEEVEQALLGSKIVCVEDMNAGMRGVRRIDGYPGWSVNPDGVTHVQPLPDNPQNLTSLMRSFTLHSPYPISREISSNSQPVIMTSAGFENFRRDSIELNREEVKRSALIQTPVITNVCTMPASQSPLPVPILSPICDPNSSSGQLLGYSNATSYSVPYDGDMLQWALQNSLKQNNPYSPVAHVLVPHPVNHPSAMQLNKSQSLGCYFHPHAILPTFNSTQSGDLRSVGTLPIRGQPPLSSFCIPQTPNVTDSYRAAYPIPETNDASQPFNQAVAVALASMSANSRNHVNVHQRALHSHFSNQLITNSSNIGSIGTNQQQPMSHLHALATMSAAAHHQNVSPSCILNSITRTPFRMSTPLPLPVYYAASQIPFQTVIPQNAFNQLHSTVHPMHNYIYRAVDKIGSCESSDILKLDSNCSLSVPNLTQRTNKSMCPLFLLPALQIQKNKSHAPNLNTSELQIPSARRAASSAGLTSIHTSSKAVNARGNMSGAGTPAFTSPLPKTNFPATKLTVGDTTENVFDVTRNTISDRRPVLPVTTSSNESPYGIVISKDDSGRTCKQVDNVTSPGSVHDSEDSVSSGIGDMTAATANQNDSQNNSRTATRIVAKCKYTRDKSSSQIKGKMTRM</sequence>
<reference evidence="2" key="1">
    <citation type="submission" date="2022-06" db="EMBL/GenBank/DDBJ databases">
        <authorList>
            <person name="Berger JAMES D."/>
            <person name="Berger JAMES D."/>
        </authorList>
    </citation>
    <scope>NUCLEOTIDE SEQUENCE [LARGE SCALE GENOMIC DNA]</scope>
</reference>
<dbReference type="AlphaFoldDB" id="A0AA85K0L5"/>
<dbReference type="Proteomes" id="UP000050795">
    <property type="component" value="Unassembled WGS sequence"/>
</dbReference>
<feature type="region of interest" description="Disordered" evidence="1">
    <location>
        <begin position="702"/>
        <end position="742"/>
    </location>
</feature>